<protein>
    <submittedName>
        <fullName evidence="1">Uncharacterized protein</fullName>
    </submittedName>
</protein>
<dbReference type="AlphaFoldDB" id="A0A2G9UXF4"/>
<evidence type="ECO:0000313" key="2">
    <source>
        <dbReference type="Proteomes" id="UP000230423"/>
    </source>
</evidence>
<keyword evidence="2" id="KW-1185">Reference proteome</keyword>
<organism evidence="1 2">
    <name type="scientific">Teladorsagia circumcincta</name>
    <name type="common">Brown stomach worm</name>
    <name type="synonym">Ostertagia circumcincta</name>
    <dbReference type="NCBI Taxonomy" id="45464"/>
    <lineage>
        <taxon>Eukaryota</taxon>
        <taxon>Metazoa</taxon>
        <taxon>Ecdysozoa</taxon>
        <taxon>Nematoda</taxon>
        <taxon>Chromadorea</taxon>
        <taxon>Rhabditida</taxon>
        <taxon>Rhabditina</taxon>
        <taxon>Rhabditomorpha</taxon>
        <taxon>Strongyloidea</taxon>
        <taxon>Trichostrongylidae</taxon>
        <taxon>Teladorsagia</taxon>
    </lineage>
</organism>
<name>A0A2G9UXF4_TELCI</name>
<evidence type="ECO:0000313" key="1">
    <source>
        <dbReference type="EMBL" id="PIO74382.1"/>
    </source>
</evidence>
<gene>
    <name evidence="1" type="ORF">TELCIR_03612</name>
</gene>
<accession>A0A2G9UXF4</accession>
<dbReference type="EMBL" id="KZ345291">
    <property type="protein sequence ID" value="PIO74382.1"/>
    <property type="molecule type" value="Genomic_DNA"/>
</dbReference>
<proteinExistence type="predicted"/>
<sequence length="110" mass="12592">MISGQFERKCQEEAVLGKLDLMSWSLIDDALFHNDSALDMVYAAHSQIANRSFLDMLDKVALIEKIDSFNRLGKFGEEQNAAYGTFSEMGYHVNAFYIPNLNKISRFLEF</sequence>
<dbReference type="OrthoDB" id="5828345at2759"/>
<dbReference type="Proteomes" id="UP000230423">
    <property type="component" value="Unassembled WGS sequence"/>
</dbReference>
<reference evidence="1 2" key="1">
    <citation type="submission" date="2015-09" db="EMBL/GenBank/DDBJ databases">
        <title>Draft genome of the parasitic nematode Teladorsagia circumcincta isolate WARC Sus (inbred).</title>
        <authorList>
            <person name="Mitreva M."/>
        </authorList>
    </citation>
    <scope>NUCLEOTIDE SEQUENCE [LARGE SCALE GENOMIC DNA]</scope>
    <source>
        <strain evidence="1 2">S</strain>
    </source>
</reference>